<feature type="region of interest" description="Disordered" evidence="2">
    <location>
        <begin position="21"/>
        <end position="40"/>
    </location>
</feature>
<keyword evidence="4" id="KW-1185">Reference proteome</keyword>
<evidence type="ECO:0000256" key="1">
    <source>
        <dbReference type="PROSITE-ProRule" id="PRU10137"/>
    </source>
</evidence>
<comment type="caution">
    <text evidence="3">The sequence shown here is derived from an EMBL/GenBank/DDBJ whole genome shotgun (WGS) entry which is preliminary data.</text>
</comment>
<accession>A0A8J2BRP2</accession>
<dbReference type="Proteomes" id="UP000663859">
    <property type="component" value="Unassembled WGS sequence"/>
</dbReference>
<dbReference type="EMBL" id="CAJNOB010000045">
    <property type="protein sequence ID" value="CAF0702304.1"/>
    <property type="molecule type" value="Genomic_DNA"/>
</dbReference>
<evidence type="ECO:0000256" key="2">
    <source>
        <dbReference type="SAM" id="MobiDB-lite"/>
    </source>
</evidence>
<reference evidence="3" key="1">
    <citation type="submission" date="2021-02" db="EMBL/GenBank/DDBJ databases">
        <authorList>
            <person name="Cremers G."/>
            <person name="Picone N."/>
        </authorList>
    </citation>
    <scope>NUCLEOTIDE SEQUENCE</scope>
    <source>
        <strain evidence="3">PQ17</strain>
    </source>
</reference>
<sequence length="40" mass="4276">MHPDGAQPNGVAFYARVSSADQKSGLRQTIGLGSPSWLFK</sequence>
<dbReference type="PROSITE" id="PS00397">
    <property type="entry name" value="RECOMBINASES_1"/>
    <property type="match status" value="1"/>
</dbReference>
<proteinExistence type="predicted"/>
<evidence type="ECO:0008006" key="5">
    <source>
        <dbReference type="Google" id="ProtNLM"/>
    </source>
</evidence>
<protein>
    <recommendedName>
        <fullName evidence="5">Resolvase/invertase-type recombinase catalytic domain-containing protein</fullName>
    </recommendedName>
</protein>
<dbReference type="AlphaFoldDB" id="A0A8J2BRP2"/>
<gene>
    <name evidence="3" type="ORF">MPNT_50030</name>
</gene>
<organism evidence="3 4">
    <name type="scientific">Candidatus Methylacidithermus pantelleriae</name>
    <dbReference type="NCBI Taxonomy" id="2744239"/>
    <lineage>
        <taxon>Bacteria</taxon>
        <taxon>Pseudomonadati</taxon>
        <taxon>Verrucomicrobiota</taxon>
        <taxon>Methylacidiphilae</taxon>
        <taxon>Methylacidiphilales</taxon>
        <taxon>Methylacidiphilaceae</taxon>
        <taxon>Candidatus Methylacidithermus</taxon>
    </lineage>
</organism>
<feature type="active site" description="O-(5'-phospho-DNA)-serine intermediate" evidence="1">
    <location>
        <position position="18"/>
    </location>
</feature>
<dbReference type="GO" id="GO:0000150">
    <property type="term" value="F:DNA strand exchange activity"/>
    <property type="evidence" value="ECO:0007669"/>
    <property type="project" value="InterPro"/>
</dbReference>
<evidence type="ECO:0000313" key="4">
    <source>
        <dbReference type="Proteomes" id="UP000663859"/>
    </source>
</evidence>
<dbReference type="InterPro" id="IPR006118">
    <property type="entry name" value="Recombinase_CS"/>
</dbReference>
<name>A0A8J2BRP2_9BACT</name>
<evidence type="ECO:0000313" key="3">
    <source>
        <dbReference type="EMBL" id="CAF0702304.1"/>
    </source>
</evidence>